<dbReference type="Proteomes" id="UP000009168">
    <property type="component" value="Unassembled WGS sequence"/>
</dbReference>
<feature type="region of interest" description="Disordered" evidence="2">
    <location>
        <begin position="209"/>
        <end position="230"/>
    </location>
</feature>
<dbReference type="AlphaFoldDB" id="Q22CE2"/>
<dbReference type="OMA" id="SAQKNDW"/>
<gene>
    <name evidence="3" type="ORF">TTHERM_01044770</name>
</gene>
<feature type="compositionally biased region" description="Polar residues" evidence="2">
    <location>
        <begin position="215"/>
        <end position="230"/>
    </location>
</feature>
<dbReference type="STRING" id="312017.Q22CE2"/>
<sequence>MSAKYQTPQKNGHHQSSYSFDSPNQHISGKCVCEICTCNKHRCPPKPMSYAPDIIKSTFKNDYPAYDINKEPVKKSGHKYAPTNYSPDLIKSNYQNDYTPHKVSPPQKREQNPYINSNTPFNGDTEYKVSYIKNDVPPAQPYKHNVNKNQYNVPFNANSTYQECYKGHEGHRPDHNIPKYLSQTGNNTHVPFNGTSTYKQEYIQHDIPRTENSGKKSNTYHNSTPFDGKTSYQQDYIKHKQHAYEKERCKIYELPPRPRNCSPGKNHIHYQAETNHWD</sequence>
<reference evidence="4" key="1">
    <citation type="journal article" date="2006" name="PLoS Biol.">
        <title>Macronuclear genome sequence of the ciliate Tetrahymena thermophila, a model eukaryote.</title>
        <authorList>
            <person name="Eisen J.A."/>
            <person name="Coyne R.S."/>
            <person name="Wu M."/>
            <person name="Wu D."/>
            <person name="Thiagarajan M."/>
            <person name="Wortman J.R."/>
            <person name="Badger J.H."/>
            <person name="Ren Q."/>
            <person name="Amedeo P."/>
            <person name="Jones K.M."/>
            <person name="Tallon L.J."/>
            <person name="Delcher A.L."/>
            <person name="Salzberg S.L."/>
            <person name="Silva J.C."/>
            <person name="Haas B.J."/>
            <person name="Majoros W.H."/>
            <person name="Farzad M."/>
            <person name="Carlton J.M."/>
            <person name="Smith R.K. Jr."/>
            <person name="Garg J."/>
            <person name="Pearlman R.E."/>
            <person name="Karrer K.M."/>
            <person name="Sun L."/>
            <person name="Manning G."/>
            <person name="Elde N.C."/>
            <person name="Turkewitz A.P."/>
            <person name="Asai D.J."/>
            <person name="Wilkes D.E."/>
            <person name="Wang Y."/>
            <person name="Cai H."/>
            <person name="Collins K."/>
            <person name="Stewart B.A."/>
            <person name="Lee S.R."/>
            <person name="Wilamowska K."/>
            <person name="Weinberg Z."/>
            <person name="Ruzzo W.L."/>
            <person name="Wloga D."/>
            <person name="Gaertig J."/>
            <person name="Frankel J."/>
            <person name="Tsao C.-C."/>
            <person name="Gorovsky M.A."/>
            <person name="Keeling P.J."/>
            <person name="Waller R.F."/>
            <person name="Patron N.J."/>
            <person name="Cherry J.M."/>
            <person name="Stover N.A."/>
            <person name="Krieger C.J."/>
            <person name="del Toro C."/>
            <person name="Ryder H.F."/>
            <person name="Williamson S.C."/>
            <person name="Barbeau R.A."/>
            <person name="Hamilton E.P."/>
            <person name="Orias E."/>
        </authorList>
    </citation>
    <scope>NUCLEOTIDE SEQUENCE [LARGE SCALE GENOMIC DNA]</scope>
    <source>
        <strain evidence="4">SB210</strain>
    </source>
</reference>
<dbReference type="PANTHER" id="PTHR31516">
    <property type="entry name" value="STABILIZER OF AXONEMAL MICROTUBULES 2"/>
    <property type="match status" value="1"/>
</dbReference>
<dbReference type="HOGENOM" id="CLU_1002820_0_0_1"/>
<accession>Q22CE2</accession>
<dbReference type="OrthoDB" id="365640at2759"/>
<dbReference type="InterPro" id="IPR033336">
    <property type="entry name" value="SAXO1/2"/>
</dbReference>
<comment type="similarity">
    <text evidence="1">Belongs to the FAM154 family.</text>
</comment>
<dbReference type="EMBL" id="GG662530">
    <property type="protein sequence ID" value="EAR82987.1"/>
    <property type="molecule type" value="Genomic_DNA"/>
</dbReference>
<evidence type="ECO:0000256" key="2">
    <source>
        <dbReference type="SAM" id="MobiDB-lite"/>
    </source>
</evidence>
<feature type="region of interest" description="Disordered" evidence="2">
    <location>
        <begin position="101"/>
        <end position="121"/>
    </location>
</feature>
<proteinExistence type="inferred from homology"/>
<dbReference type="eggNOG" id="ENOG502SC4U">
    <property type="taxonomic scope" value="Eukaryota"/>
</dbReference>
<protein>
    <submittedName>
        <fullName evidence="3">STOP protein</fullName>
    </submittedName>
</protein>
<dbReference type="GO" id="GO:0008017">
    <property type="term" value="F:microtubule binding"/>
    <property type="evidence" value="ECO:0007669"/>
    <property type="project" value="InterPro"/>
</dbReference>
<dbReference type="RefSeq" id="XP_001030650.1">
    <property type="nucleotide sequence ID" value="XM_001030650.2"/>
</dbReference>
<evidence type="ECO:0000313" key="4">
    <source>
        <dbReference type="Proteomes" id="UP000009168"/>
    </source>
</evidence>
<feature type="region of interest" description="Disordered" evidence="2">
    <location>
        <begin position="1"/>
        <end position="24"/>
    </location>
</feature>
<organism evidence="3 4">
    <name type="scientific">Tetrahymena thermophila (strain SB210)</name>
    <dbReference type="NCBI Taxonomy" id="312017"/>
    <lineage>
        <taxon>Eukaryota</taxon>
        <taxon>Sar</taxon>
        <taxon>Alveolata</taxon>
        <taxon>Ciliophora</taxon>
        <taxon>Intramacronucleata</taxon>
        <taxon>Oligohymenophorea</taxon>
        <taxon>Hymenostomatida</taxon>
        <taxon>Tetrahymenina</taxon>
        <taxon>Tetrahymenidae</taxon>
        <taxon>Tetrahymena</taxon>
    </lineage>
</organism>
<dbReference type="InParanoid" id="Q22CE2"/>
<evidence type="ECO:0000313" key="3">
    <source>
        <dbReference type="EMBL" id="EAR82987.1"/>
    </source>
</evidence>
<name>Q22CE2_TETTS</name>
<evidence type="ECO:0000256" key="1">
    <source>
        <dbReference type="ARBA" id="ARBA00008738"/>
    </source>
</evidence>
<keyword evidence="4" id="KW-1185">Reference proteome</keyword>
<dbReference type="PANTHER" id="PTHR31516:SF17">
    <property type="entry name" value="STABILIZER OF AXONEMAL MICROTUBULES 2"/>
    <property type="match status" value="1"/>
</dbReference>
<dbReference type="GO" id="GO:0005856">
    <property type="term" value="C:cytoskeleton"/>
    <property type="evidence" value="ECO:0007669"/>
    <property type="project" value="TreeGrafter"/>
</dbReference>
<dbReference type="KEGG" id="tet:TTHERM_01044770"/>
<dbReference type="GeneID" id="7842185"/>